<dbReference type="FunFam" id="3.40.50.720:FF:000084">
    <property type="entry name" value="Short-chain dehydrogenase reductase"/>
    <property type="match status" value="1"/>
</dbReference>
<dbReference type="PRINTS" id="PR00081">
    <property type="entry name" value="GDHRDH"/>
</dbReference>
<dbReference type="PRINTS" id="PR00080">
    <property type="entry name" value="SDRFAMILY"/>
</dbReference>
<evidence type="ECO:0000313" key="4">
    <source>
        <dbReference type="Proteomes" id="UP001198182"/>
    </source>
</evidence>
<proteinExistence type="inferred from homology"/>
<name>A0AAE3E7S4_9FIRM</name>
<protein>
    <submittedName>
        <fullName evidence="3">SDR family oxidoreductase</fullName>
    </submittedName>
</protein>
<evidence type="ECO:0000313" key="3">
    <source>
        <dbReference type="EMBL" id="MCC2229724.1"/>
    </source>
</evidence>
<dbReference type="GO" id="GO:0008206">
    <property type="term" value="P:bile acid metabolic process"/>
    <property type="evidence" value="ECO:0007669"/>
    <property type="project" value="UniProtKB-ARBA"/>
</dbReference>
<dbReference type="InterPro" id="IPR002347">
    <property type="entry name" value="SDR_fam"/>
</dbReference>
<accession>A0AAE3E7S4</accession>
<dbReference type="PANTHER" id="PTHR42760">
    <property type="entry name" value="SHORT-CHAIN DEHYDROGENASES/REDUCTASES FAMILY MEMBER"/>
    <property type="match status" value="1"/>
</dbReference>
<dbReference type="SUPFAM" id="SSF51735">
    <property type="entry name" value="NAD(P)-binding Rossmann-fold domains"/>
    <property type="match status" value="1"/>
</dbReference>
<dbReference type="Gene3D" id="3.40.50.720">
    <property type="entry name" value="NAD(P)-binding Rossmann-like Domain"/>
    <property type="match status" value="1"/>
</dbReference>
<dbReference type="InterPro" id="IPR036291">
    <property type="entry name" value="NAD(P)-bd_dom_sf"/>
</dbReference>
<evidence type="ECO:0000256" key="2">
    <source>
        <dbReference type="ARBA" id="ARBA00023002"/>
    </source>
</evidence>
<dbReference type="AlphaFoldDB" id="A0AAE3E7S4"/>
<dbReference type="PANTHER" id="PTHR42760:SF133">
    <property type="entry name" value="3-OXOACYL-[ACYL-CARRIER-PROTEIN] REDUCTASE"/>
    <property type="match status" value="1"/>
</dbReference>
<dbReference type="Proteomes" id="UP001198182">
    <property type="component" value="Unassembled WGS sequence"/>
</dbReference>
<sequence length="257" mass="28006">MDMQLKGRRALVTGGTRGIGKAVALEFARQGADVVICGTNPEKLEQVKQELINLGVRADAYVCDVADPVQAEATVKRAAEFLGSIDILANIAGISPKKEGGFKVPFYELTIEQWDRVIDVNLNSMFYFSKYAAPYMMEQKYGRIINISSVVGLTSSEHGPAAACYTTSKTGAIGLTRAMAYELAEYNITVNAVAPGRIQTDMSAANNSYYNDLHMKLIPMKRFGTPQEVADAFVFLASDKSNYITGDTINLTGGWFL</sequence>
<dbReference type="RefSeq" id="WP_308452512.1">
    <property type="nucleotide sequence ID" value="NZ_JAJEQR010000004.1"/>
</dbReference>
<dbReference type="NCBIfam" id="NF009466">
    <property type="entry name" value="PRK12826.1-2"/>
    <property type="match status" value="1"/>
</dbReference>
<gene>
    <name evidence="3" type="ORF">LKD81_01740</name>
</gene>
<dbReference type="NCBIfam" id="NF005559">
    <property type="entry name" value="PRK07231.1"/>
    <property type="match status" value="1"/>
</dbReference>
<keyword evidence="2" id="KW-0560">Oxidoreductase</keyword>
<reference evidence="3" key="1">
    <citation type="submission" date="2021-10" db="EMBL/GenBank/DDBJ databases">
        <title>Anaerobic single-cell dispensing facilitates the cultivation of human gut bacteria.</title>
        <authorList>
            <person name="Afrizal A."/>
        </authorList>
    </citation>
    <scope>NUCLEOTIDE SEQUENCE</scope>
    <source>
        <strain evidence="3">CLA-AA-H215</strain>
    </source>
</reference>
<comment type="similarity">
    <text evidence="1">Belongs to the short-chain dehydrogenases/reductases (SDR) family.</text>
</comment>
<organism evidence="3 4">
    <name type="scientific">Hominifimenecus microfluidus</name>
    <dbReference type="NCBI Taxonomy" id="2885348"/>
    <lineage>
        <taxon>Bacteria</taxon>
        <taxon>Bacillati</taxon>
        <taxon>Bacillota</taxon>
        <taxon>Clostridia</taxon>
        <taxon>Lachnospirales</taxon>
        <taxon>Lachnospiraceae</taxon>
        <taxon>Hominifimenecus</taxon>
    </lineage>
</organism>
<dbReference type="GO" id="GO:0016616">
    <property type="term" value="F:oxidoreductase activity, acting on the CH-OH group of donors, NAD or NADP as acceptor"/>
    <property type="evidence" value="ECO:0007669"/>
    <property type="project" value="TreeGrafter"/>
</dbReference>
<comment type="caution">
    <text evidence="3">The sequence shown here is derived from an EMBL/GenBank/DDBJ whole genome shotgun (WGS) entry which is preliminary data.</text>
</comment>
<dbReference type="Pfam" id="PF13561">
    <property type="entry name" value="adh_short_C2"/>
    <property type="match status" value="1"/>
</dbReference>
<evidence type="ECO:0000256" key="1">
    <source>
        <dbReference type="ARBA" id="ARBA00006484"/>
    </source>
</evidence>
<dbReference type="EMBL" id="JAJEQR010000004">
    <property type="protein sequence ID" value="MCC2229724.1"/>
    <property type="molecule type" value="Genomic_DNA"/>
</dbReference>
<keyword evidence="4" id="KW-1185">Reference proteome</keyword>